<dbReference type="Proteomes" id="UP000215127">
    <property type="component" value="Chromosome 6"/>
</dbReference>
<feature type="compositionally biased region" description="Low complexity" evidence="1">
    <location>
        <begin position="45"/>
        <end position="88"/>
    </location>
</feature>
<reference evidence="2 3" key="1">
    <citation type="submission" date="2016-06" db="EMBL/GenBank/DDBJ databases">
        <authorList>
            <person name="Kjaerup R.B."/>
            <person name="Dalgaard T.S."/>
            <person name="Juul-Madsen H.R."/>
        </authorList>
    </citation>
    <scope>NUCLEOTIDE SEQUENCE [LARGE SCALE GENOMIC DNA]</scope>
</reference>
<keyword evidence="3" id="KW-1185">Reference proteome</keyword>
<evidence type="ECO:0000256" key="1">
    <source>
        <dbReference type="SAM" id="MobiDB-lite"/>
    </source>
</evidence>
<feature type="region of interest" description="Disordered" evidence="1">
    <location>
        <begin position="45"/>
        <end position="101"/>
    </location>
</feature>
<accession>A0A1X7RW17</accession>
<gene>
    <name evidence="2" type="ORF">ZT3D7_G6593</name>
</gene>
<proteinExistence type="predicted"/>
<sequence>MQLLTTLRAKIDIYKLEQRYTRREKRTTFCSNAQYVDGEYIYANNTGGSSSSRNTVTGGSQSSSTRPQLSSTKSSTSFGSAATGASSGIKNLGKRASRIFS</sequence>
<organism evidence="2 3">
    <name type="scientific">Zymoseptoria tritici (strain ST99CH_3D7)</name>
    <dbReference type="NCBI Taxonomy" id="1276538"/>
    <lineage>
        <taxon>Eukaryota</taxon>
        <taxon>Fungi</taxon>
        <taxon>Dikarya</taxon>
        <taxon>Ascomycota</taxon>
        <taxon>Pezizomycotina</taxon>
        <taxon>Dothideomycetes</taxon>
        <taxon>Dothideomycetidae</taxon>
        <taxon>Mycosphaerellales</taxon>
        <taxon>Mycosphaerellaceae</taxon>
        <taxon>Zymoseptoria</taxon>
    </lineage>
</organism>
<name>A0A1X7RW17_ZYMT9</name>
<protein>
    <submittedName>
        <fullName evidence="2">Uncharacterized protein</fullName>
    </submittedName>
</protein>
<dbReference type="AlphaFoldDB" id="A0A1X7RW17"/>
<evidence type="ECO:0000313" key="2">
    <source>
        <dbReference type="EMBL" id="SMQ51440.1"/>
    </source>
</evidence>
<feature type="compositionally biased region" description="Basic residues" evidence="1">
    <location>
        <begin position="92"/>
        <end position="101"/>
    </location>
</feature>
<evidence type="ECO:0000313" key="3">
    <source>
        <dbReference type="Proteomes" id="UP000215127"/>
    </source>
</evidence>
<dbReference type="EMBL" id="LT853697">
    <property type="protein sequence ID" value="SMQ51440.1"/>
    <property type="molecule type" value="Genomic_DNA"/>
</dbReference>